<evidence type="ECO:0000313" key="1">
    <source>
        <dbReference type="EMBL" id="KAJ0083342.1"/>
    </source>
</evidence>
<name>A0ACC1A8J4_9ROSI</name>
<dbReference type="Proteomes" id="UP001164250">
    <property type="component" value="Chromosome 11"/>
</dbReference>
<organism evidence="1 2">
    <name type="scientific">Pistacia atlantica</name>
    <dbReference type="NCBI Taxonomy" id="434234"/>
    <lineage>
        <taxon>Eukaryota</taxon>
        <taxon>Viridiplantae</taxon>
        <taxon>Streptophyta</taxon>
        <taxon>Embryophyta</taxon>
        <taxon>Tracheophyta</taxon>
        <taxon>Spermatophyta</taxon>
        <taxon>Magnoliopsida</taxon>
        <taxon>eudicotyledons</taxon>
        <taxon>Gunneridae</taxon>
        <taxon>Pentapetalae</taxon>
        <taxon>rosids</taxon>
        <taxon>malvids</taxon>
        <taxon>Sapindales</taxon>
        <taxon>Anacardiaceae</taxon>
        <taxon>Pistacia</taxon>
    </lineage>
</organism>
<dbReference type="EMBL" id="CM047907">
    <property type="protein sequence ID" value="KAJ0083342.1"/>
    <property type="molecule type" value="Genomic_DNA"/>
</dbReference>
<proteinExistence type="predicted"/>
<reference evidence="2" key="1">
    <citation type="journal article" date="2023" name="G3 (Bethesda)">
        <title>Genome assembly and association tests identify interacting loci associated with vigor, precocity, and sex in interspecific pistachio rootstocks.</title>
        <authorList>
            <person name="Palmer W."/>
            <person name="Jacygrad E."/>
            <person name="Sagayaradj S."/>
            <person name="Cavanaugh K."/>
            <person name="Han R."/>
            <person name="Bertier L."/>
            <person name="Beede B."/>
            <person name="Kafkas S."/>
            <person name="Golino D."/>
            <person name="Preece J."/>
            <person name="Michelmore R."/>
        </authorList>
    </citation>
    <scope>NUCLEOTIDE SEQUENCE [LARGE SCALE GENOMIC DNA]</scope>
</reference>
<evidence type="ECO:0000313" key="2">
    <source>
        <dbReference type="Proteomes" id="UP001164250"/>
    </source>
</evidence>
<gene>
    <name evidence="1" type="ORF">Patl1_29460</name>
</gene>
<sequence length="83" mass="8632">MVMAMDLTLIAVTAILLVGEGNTQALPPLQPPIQSPQAACSDGDATVPLDLENSISLEKVVEMANDCGNPLKHGTQCGIYTVP</sequence>
<comment type="caution">
    <text evidence="1">The sequence shown here is derived from an EMBL/GenBank/DDBJ whole genome shotgun (WGS) entry which is preliminary data.</text>
</comment>
<keyword evidence="2" id="KW-1185">Reference proteome</keyword>
<accession>A0ACC1A8J4</accession>
<protein>
    <submittedName>
        <fullName evidence="1">Uncharacterized protein</fullName>
    </submittedName>
</protein>